<dbReference type="RefSeq" id="WP_285664795.1">
    <property type="nucleotide sequence ID" value="NZ_BSTX01000003.1"/>
</dbReference>
<gene>
    <name evidence="1" type="ORF">Afil01_44590</name>
</gene>
<sequence length="81" mass="8553">MKPDNRETESGVHLARLSRIPIIVGRMETPGECDRQFPAGELNIPNAAYGMTATAVPISTGAPLPFSATIPTNPASSQVHP</sequence>
<protein>
    <submittedName>
        <fullName evidence="1">Uncharacterized protein</fullName>
    </submittedName>
</protein>
<keyword evidence="2" id="KW-1185">Reference proteome</keyword>
<reference evidence="1" key="1">
    <citation type="submission" date="2023-03" db="EMBL/GenBank/DDBJ databases">
        <title>Actinorhabdospora filicis NBRC 111898.</title>
        <authorList>
            <person name="Ichikawa N."/>
            <person name="Sato H."/>
            <person name="Tonouchi N."/>
        </authorList>
    </citation>
    <scope>NUCLEOTIDE SEQUENCE</scope>
    <source>
        <strain evidence="1">NBRC 111898</strain>
    </source>
</reference>
<organism evidence="1 2">
    <name type="scientific">Actinorhabdospora filicis</name>
    <dbReference type="NCBI Taxonomy" id="1785913"/>
    <lineage>
        <taxon>Bacteria</taxon>
        <taxon>Bacillati</taxon>
        <taxon>Actinomycetota</taxon>
        <taxon>Actinomycetes</taxon>
        <taxon>Micromonosporales</taxon>
        <taxon>Micromonosporaceae</taxon>
        <taxon>Actinorhabdospora</taxon>
    </lineage>
</organism>
<proteinExistence type="predicted"/>
<name>A0A9W6SPS8_9ACTN</name>
<accession>A0A9W6SPS8</accession>
<dbReference type="AlphaFoldDB" id="A0A9W6SPS8"/>
<evidence type="ECO:0000313" key="2">
    <source>
        <dbReference type="Proteomes" id="UP001165079"/>
    </source>
</evidence>
<evidence type="ECO:0000313" key="1">
    <source>
        <dbReference type="EMBL" id="GLZ79652.1"/>
    </source>
</evidence>
<comment type="caution">
    <text evidence="1">The sequence shown here is derived from an EMBL/GenBank/DDBJ whole genome shotgun (WGS) entry which is preliminary data.</text>
</comment>
<dbReference type="Proteomes" id="UP001165079">
    <property type="component" value="Unassembled WGS sequence"/>
</dbReference>
<dbReference type="EMBL" id="BSTX01000003">
    <property type="protein sequence ID" value="GLZ79652.1"/>
    <property type="molecule type" value="Genomic_DNA"/>
</dbReference>